<dbReference type="Pfam" id="PF13715">
    <property type="entry name" value="CarbopepD_reg_2"/>
    <property type="match status" value="1"/>
</dbReference>
<dbReference type="Proteomes" id="UP000886047">
    <property type="component" value="Unassembled WGS sequence"/>
</dbReference>
<comment type="caution">
    <text evidence="2">The sequence shown here is derived from an EMBL/GenBank/DDBJ whole genome shotgun (WGS) entry which is preliminary data.</text>
</comment>
<dbReference type="SUPFAM" id="SSF49464">
    <property type="entry name" value="Carboxypeptidase regulatory domain-like"/>
    <property type="match status" value="1"/>
</dbReference>
<keyword evidence="2" id="KW-0121">Carboxypeptidase</keyword>
<keyword evidence="1" id="KW-0732">Signal</keyword>
<dbReference type="GO" id="GO:0004180">
    <property type="term" value="F:carboxypeptidase activity"/>
    <property type="evidence" value="ECO:0007669"/>
    <property type="project" value="UniProtKB-KW"/>
</dbReference>
<dbReference type="AlphaFoldDB" id="A0A831PK14"/>
<dbReference type="EMBL" id="DSDK01000314">
    <property type="protein sequence ID" value="HDR51095.1"/>
    <property type="molecule type" value="Genomic_DNA"/>
</dbReference>
<dbReference type="Gene3D" id="2.60.40.1120">
    <property type="entry name" value="Carboxypeptidase-like, regulatory domain"/>
    <property type="match status" value="1"/>
</dbReference>
<keyword evidence="2" id="KW-0645">Protease</keyword>
<accession>A0A831PK14</accession>
<evidence type="ECO:0000313" key="2">
    <source>
        <dbReference type="EMBL" id="HDR51095.1"/>
    </source>
</evidence>
<reference evidence="2" key="1">
    <citation type="journal article" date="2020" name="mSystems">
        <title>Genome- and Community-Level Interaction Insights into Carbon Utilization and Element Cycling Functions of Hydrothermarchaeota in Hydrothermal Sediment.</title>
        <authorList>
            <person name="Zhou Z."/>
            <person name="Liu Y."/>
            <person name="Xu W."/>
            <person name="Pan J."/>
            <person name="Luo Z.H."/>
            <person name="Li M."/>
        </authorList>
    </citation>
    <scope>NUCLEOTIDE SEQUENCE [LARGE SCALE GENOMIC DNA]</scope>
    <source>
        <strain evidence="2">SpSt-1217</strain>
    </source>
</reference>
<keyword evidence="2" id="KW-0378">Hydrolase</keyword>
<evidence type="ECO:0000256" key="1">
    <source>
        <dbReference type="SAM" id="SignalP"/>
    </source>
</evidence>
<sequence length="214" mass="22830">MRKMKQLFLLIFAGIFAMHYSAKGEGVISGRVIDNSTKEPLPYATVTVNLDEKMVSGTVANENGRFTIEGIDEGEYMVNCSFVGYLPAEIPLLVGKLNTIFDLGRIGLEPATENIDEVIVSAKCEIVSSGLDKKSFAVGNNISQSGGSALDAMRNLPGVSIDQEGKVLLHGSDKVSVCSKMNTTSTADMFRTIIFRTGSVNVSGPGPKMKTPGS</sequence>
<name>A0A831PK14_9BACT</name>
<dbReference type="InterPro" id="IPR008969">
    <property type="entry name" value="CarboxyPept-like_regulatory"/>
</dbReference>
<organism evidence="2">
    <name type="scientific">Mariniphaga anaerophila</name>
    <dbReference type="NCBI Taxonomy" id="1484053"/>
    <lineage>
        <taxon>Bacteria</taxon>
        <taxon>Pseudomonadati</taxon>
        <taxon>Bacteroidota</taxon>
        <taxon>Bacteroidia</taxon>
        <taxon>Marinilabiliales</taxon>
        <taxon>Prolixibacteraceae</taxon>
        <taxon>Mariniphaga</taxon>
    </lineage>
</organism>
<feature type="signal peptide" evidence="1">
    <location>
        <begin position="1"/>
        <end position="24"/>
    </location>
</feature>
<gene>
    <name evidence="2" type="ORF">ENN90_05650</name>
</gene>
<proteinExistence type="predicted"/>
<feature type="chain" id="PRO_5032345878" evidence="1">
    <location>
        <begin position="25"/>
        <end position="214"/>
    </location>
</feature>
<protein>
    <submittedName>
        <fullName evidence="2">Carboxypeptidase-like regulatory domain-containing protein</fullName>
    </submittedName>
</protein>